<evidence type="ECO:0000313" key="2">
    <source>
        <dbReference type="EMBL" id="KAL3272387.1"/>
    </source>
</evidence>
<accession>A0ABD2N1G7</accession>
<organism evidence="2 3">
    <name type="scientific">Cryptolaemus montrouzieri</name>
    <dbReference type="NCBI Taxonomy" id="559131"/>
    <lineage>
        <taxon>Eukaryota</taxon>
        <taxon>Metazoa</taxon>
        <taxon>Ecdysozoa</taxon>
        <taxon>Arthropoda</taxon>
        <taxon>Hexapoda</taxon>
        <taxon>Insecta</taxon>
        <taxon>Pterygota</taxon>
        <taxon>Neoptera</taxon>
        <taxon>Endopterygota</taxon>
        <taxon>Coleoptera</taxon>
        <taxon>Polyphaga</taxon>
        <taxon>Cucujiformia</taxon>
        <taxon>Coccinelloidea</taxon>
        <taxon>Coccinellidae</taxon>
        <taxon>Scymninae</taxon>
        <taxon>Scymnini</taxon>
        <taxon>Cryptolaemus</taxon>
    </lineage>
</organism>
<feature type="transmembrane region" description="Helical" evidence="1">
    <location>
        <begin position="12"/>
        <end position="29"/>
    </location>
</feature>
<dbReference type="SUPFAM" id="SSF51905">
    <property type="entry name" value="FAD/NAD(P)-binding domain"/>
    <property type="match status" value="1"/>
</dbReference>
<keyword evidence="1" id="KW-1133">Transmembrane helix</keyword>
<keyword evidence="1" id="KW-0472">Membrane</keyword>
<reference evidence="2 3" key="1">
    <citation type="journal article" date="2021" name="BMC Biol.">
        <title>Horizontally acquired antibacterial genes associated with adaptive radiation of ladybird beetles.</title>
        <authorList>
            <person name="Li H.S."/>
            <person name="Tang X.F."/>
            <person name="Huang Y.H."/>
            <person name="Xu Z.Y."/>
            <person name="Chen M.L."/>
            <person name="Du X.Y."/>
            <person name="Qiu B.Y."/>
            <person name="Chen P.T."/>
            <person name="Zhang W."/>
            <person name="Slipinski A."/>
            <person name="Escalona H.E."/>
            <person name="Waterhouse R.M."/>
            <person name="Zwick A."/>
            <person name="Pang H."/>
        </authorList>
    </citation>
    <scope>NUCLEOTIDE SEQUENCE [LARGE SCALE GENOMIC DNA]</scope>
    <source>
        <strain evidence="2">SYSU2018</strain>
    </source>
</reference>
<evidence type="ECO:0000256" key="1">
    <source>
        <dbReference type="SAM" id="Phobius"/>
    </source>
</evidence>
<sequence length="166" mass="19459">MYLNYRELDANIIILGAGITGLSAAYNLLKKDPHSDFLVLDTDEKMDFSVRADNSSLWNMRWLKTPTKHARFFDNKKYKKHIQFVCLKQKNTLKLLDELNIPLLKQNEENRGKILVDYDSVHEISGKEEILDFLSTEERINLTTLCKKLSDRQVMQKSFIYESQKV</sequence>
<dbReference type="EMBL" id="JABFTP020000062">
    <property type="protein sequence ID" value="KAL3272387.1"/>
    <property type="molecule type" value="Genomic_DNA"/>
</dbReference>
<dbReference type="InterPro" id="IPR036188">
    <property type="entry name" value="FAD/NAD-bd_sf"/>
</dbReference>
<dbReference type="Gene3D" id="3.50.50.60">
    <property type="entry name" value="FAD/NAD(P)-binding domain"/>
    <property type="match status" value="1"/>
</dbReference>
<keyword evidence="1" id="KW-0812">Transmembrane</keyword>
<name>A0ABD2N1G7_9CUCU</name>
<evidence type="ECO:0000313" key="3">
    <source>
        <dbReference type="Proteomes" id="UP001516400"/>
    </source>
</evidence>
<protein>
    <submittedName>
        <fullName evidence="2">Uncharacterized protein</fullName>
    </submittedName>
</protein>
<comment type="caution">
    <text evidence="2">The sequence shown here is derived from an EMBL/GenBank/DDBJ whole genome shotgun (WGS) entry which is preliminary data.</text>
</comment>
<gene>
    <name evidence="2" type="ORF">HHI36_013864</name>
</gene>
<proteinExistence type="predicted"/>
<keyword evidence="3" id="KW-1185">Reference proteome</keyword>
<dbReference type="Proteomes" id="UP001516400">
    <property type="component" value="Unassembled WGS sequence"/>
</dbReference>
<dbReference type="AlphaFoldDB" id="A0ABD2N1G7"/>